<dbReference type="InterPro" id="IPR036259">
    <property type="entry name" value="MFS_trans_sf"/>
</dbReference>
<dbReference type="SUPFAM" id="SSF103473">
    <property type="entry name" value="MFS general substrate transporter"/>
    <property type="match status" value="1"/>
</dbReference>
<gene>
    <name evidence="7" type="ORF">LTRI10_LOCUS27850</name>
</gene>
<keyword evidence="4 6" id="KW-1133">Transmembrane helix</keyword>
<protein>
    <recommendedName>
        <fullName evidence="9">Major facilitator superfamily (MFS) profile domain-containing protein</fullName>
    </recommendedName>
</protein>
<dbReference type="GO" id="GO:0009705">
    <property type="term" value="C:plant-type vacuole membrane"/>
    <property type="evidence" value="ECO:0007669"/>
    <property type="project" value="TreeGrafter"/>
</dbReference>
<accession>A0AAV2EMC5</accession>
<evidence type="ECO:0000256" key="1">
    <source>
        <dbReference type="ARBA" id="ARBA00004141"/>
    </source>
</evidence>
<dbReference type="PANTHER" id="PTHR23504:SF114">
    <property type="entry name" value="PROTEIN ZINC INDUCED FACILITATOR-LIKE 1"/>
    <property type="match status" value="1"/>
</dbReference>
<name>A0AAV2EMC5_9ROSI</name>
<dbReference type="Gene3D" id="1.20.1250.20">
    <property type="entry name" value="MFS general substrate transporter like domains"/>
    <property type="match status" value="1"/>
</dbReference>
<evidence type="ECO:0000256" key="6">
    <source>
        <dbReference type="SAM" id="Phobius"/>
    </source>
</evidence>
<dbReference type="AlphaFoldDB" id="A0AAV2EMC5"/>
<reference evidence="7 8" key="1">
    <citation type="submission" date="2024-04" db="EMBL/GenBank/DDBJ databases">
        <authorList>
            <person name="Fracassetti M."/>
        </authorList>
    </citation>
    <scope>NUCLEOTIDE SEQUENCE [LARGE SCALE GENOMIC DNA]</scope>
</reference>
<evidence type="ECO:0000256" key="4">
    <source>
        <dbReference type="ARBA" id="ARBA00022989"/>
    </source>
</evidence>
<evidence type="ECO:0000256" key="3">
    <source>
        <dbReference type="ARBA" id="ARBA00022692"/>
    </source>
</evidence>
<organism evidence="7 8">
    <name type="scientific">Linum trigynum</name>
    <dbReference type="NCBI Taxonomy" id="586398"/>
    <lineage>
        <taxon>Eukaryota</taxon>
        <taxon>Viridiplantae</taxon>
        <taxon>Streptophyta</taxon>
        <taxon>Embryophyta</taxon>
        <taxon>Tracheophyta</taxon>
        <taxon>Spermatophyta</taxon>
        <taxon>Magnoliopsida</taxon>
        <taxon>eudicotyledons</taxon>
        <taxon>Gunneridae</taxon>
        <taxon>Pentapetalae</taxon>
        <taxon>rosids</taxon>
        <taxon>fabids</taxon>
        <taxon>Malpighiales</taxon>
        <taxon>Linaceae</taxon>
        <taxon>Linum</taxon>
    </lineage>
</organism>
<evidence type="ECO:0000313" key="8">
    <source>
        <dbReference type="Proteomes" id="UP001497516"/>
    </source>
</evidence>
<evidence type="ECO:0000256" key="2">
    <source>
        <dbReference type="ARBA" id="ARBA00022448"/>
    </source>
</evidence>
<dbReference type="PANTHER" id="PTHR23504">
    <property type="entry name" value="MAJOR FACILITATOR SUPERFAMILY DOMAIN-CONTAINING PROTEIN 10"/>
    <property type="match status" value="1"/>
</dbReference>
<keyword evidence="3 6" id="KW-0812">Transmembrane</keyword>
<dbReference type="GO" id="GO:0022821">
    <property type="term" value="F:solute:potassium antiporter activity"/>
    <property type="evidence" value="ECO:0007669"/>
    <property type="project" value="TreeGrafter"/>
</dbReference>
<feature type="transmembrane region" description="Helical" evidence="6">
    <location>
        <begin position="33"/>
        <end position="58"/>
    </location>
</feature>
<dbReference type="Proteomes" id="UP001497516">
    <property type="component" value="Chromosome 5"/>
</dbReference>
<evidence type="ECO:0008006" key="9">
    <source>
        <dbReference type="Google" id="ProtNLM"/>
    </source>
</evidence>
<keyword evidence="5 6" id="KW-0472">Membrane</keyword>
<evidence type="ECO:0000256" key="5">
    <source>
        <dbReference type="ARBA" id="ARBA00023136"/>
    </source>
</evidence>
<proteinExistence type="predicted"/>
<evidence type="ECO:0000313" key="7">
    <source>
        <dbReference type="EMBL" id="CAL1386833.1"/>
    </source>
</evidence>
<keyword evidence="2" id="KW-0813">Transport</keyword>
<dbReference type="EMBL" id="OZ034818">
    <property type="protein sequence ID" value="CAL1386833.1"/>
    <property type="molecule type" value="Genomic_DNA"/>
</dbReference>
<sequence>MAVITRFLLGCLNGLHGPIKAYASEIFRAEHQALGLSTIFTAWGIGLIIGPALGGFLAQPAEKYPTLFSKDSLFGRFPYFLPSFCHIFVHMHLPGYYPFRCWQVTLLCRSCRASV</sequence>
<feature type="transmembrane region" description="Helical" evidence="6">
    <location>
        <begin position="79"/>
        <end position="97"/>
    </location>
</feature>
<dbReference type="GO" id="GO:0090333">
    <property type="term" value="P:regulation of stomatal closure"/>
    <property type="evidence" value="ECO:0007669"/>
    <property type="project" value="TreeGrafter"/>
</dbReference>
<dbReference type="GO" id="GO:0005886">
    <property type="term" value="C:plasma membrane"/>
    <property type="evidence" value="ECO:0007669"/>
    <property type="project" value="TreeGrafter"/>
</dbReference>
<keyword evidence="8" id="KW-1185">Reference proteome</keyword>
<comment type="subcellular location">
    <subcellularLocation>
        <location evidence="1">Membrane</location>
        <topology evidence="1">Multi-pass membrane protein</topology>
    </subcellularLocation>
</comment>